<evidence type="ECO:0000256" key="2">
    <source>
        <dbReference type="ARBA" id="ARBA00022679"/>
    </source>
</evidence>
<dbReference type="PANTHER" id="PTHR34136">
    <property type="match status" value="1"/>
</dbReference>
<dbReference type="Pfam" id="PF03808">
    <property type="entry name" value="Glyco_tran_WecG"/>
    <property type="match status" value="1"/>
</dbReference>
<evidence type="ECO:0000256" key="1">
    <source>
        <dbReference type="ARBA" id="ARBA00022676"/>
    </source>
</evidence>
<dbReference type="GO" id="GO:0016758">
    <property type="term" value="F:hexosyltransferase activity"/>
    <property type="evidence" value="ECO:0007669"/>
    <property type="project" value="TreeGrafter"/>
</dbReference>
<reference evidence="4" key="1">
    <citation type="submission" date="2015-04" db="EMBL/GenBank/DDBJ databases">
        <authorList>
            <person name="Schardt J."/>
            <person name="Mueller-Herbst S."/>
            <person name="Scherer S."/>
            <person name="Huptas C."/>
        </authorList>
    </citation>
    <scope>NUCLEOTIDE SEQUENCE [LARGE SCALE GENOMIC DNA]</scope>
    <source>
        <strain evidence="4">Kiel-L1</strain>
    </source>
</reference>
<proteinExistence type="predicted"/>
<dbReference type="RefSeq" id="WP_205757241.1">
    <property type="nucleotide sequence ID" value="NZ_LARY01000002.1"/>
</dbReference>
<dbReference type="Proteomes" id="UP000257055">
    <property type="component" value="Unassembled WGS sequence"/>
</dbReference>
<evidence type="ECO:0000313" key="3">
    <source>
        <dbReference type="EMBL" id="RDX01365.1"/>
    </source>
</evidence>
<dbReference type="NCBIfam" id="TIGR00696">
    <property type="entry name" value="wecG_tagA_cpsF"/>
    <property type="match status" value="1"/>
</dbReference>
<evidence type="ECO:0000313" key="4">
    <source>
        <dbReference type="Proteomes" id="UP000257055"/>
    </source>
</evidence>
<dbReference type="AlphaFoldDB" id="A0A3D8TRH7"/>
<keyword evidence="1" id="KW-0328">Glycosyltransferase</keyword>
<dbReference type="CDD" id="cd06533">
    <property type="entry name" value="Glyco_transf_WecG_TagA"/>
    <property type="match status" value="1"/>
</dbReference>
<dbReference type="PANTHER" id="PTHR34136:SF1">
    <property type="entry name" value="UDP-N-ACETYL-D-MANNOSAMINURONIC ACID TRANSFERASE"/>
    <property type="match status" value="1"/>
</dbReference>
<comment type="caution">
    <text evidence="3">The sequence shown here is derived from an EMBL/GenBank/DDBJ whole genome shotgun (WGS) entry which is preliminary data.</text>
</comment>
<name>A0A3D8TRH7_9LIST</name>
<keyword evidence="4" id="KW-1185">Reference proteome</keyword>
<keyword evidence="2 3" id="KW-0808">Transferase</keyword>
<accession>A0A3D8TRH7</accession>
<dbReference type="EMBL" id="LARY01000002">
    <property type="protein sequence ID" value="RDX01365.1"/>
    <property type="molecule type" value="Genomic_DNA"/>
</dbReference>
<gene>
    <name evidence="3" type="ORF">UR08_10645</name>
</gene>
<protein>
    <submittedName>
        <fullName evidence="3">UDP-N-acetyl-D-mannosamine transferase</fullName>
    </submittedName>
</protein>
<organism evidence="3 4">
    <name type="scientific">Listeria kieliensis</name>
    <dbReference type="NCBI Taxonomy" id="1621700"/>
    <lineage>
        <taxon>Bacteria</taxon>
        <taxon>Bacillati</taxon>
        <taxon>Bacillota</taxon>
        <taxon>Bacilli</taxon>
        <taxon>Bacillales</taxon>
        <taxon>Listeriaceae</taxon>
        <taxon>Listeria</taxon>
    </lineage>
</organism>
<sequence>MRIDSSKRISLLGTNIDCLTMDETLECIRSYITQKKNIQHVAVNAGKINLMSEDMELQMIVNQCPLINADGQSIVWAARFLGYKVPERVAGIDLFIRLVELAAQNKYRIFYFGAEESIVKKVVSLHQKKYPHMEIAGYRNGYFNENQSLQIAKEIADTKPDILFVAFSSPKKEKWIYTYKDVLQVPFSMGVGGSFDVIAGKTKRAPKWMQRTGLEWLYRFIQEPRRMYTRYLIGNWLFLKKVWFEKKQRGQEK</sequence>
<dbReference type="InterPro" id="IPR004629">
    <property type="entry name" value="WecG_TagA_CpsF"/>
</dbReference>